<accession>A0A0E9UFQ8</accession>
<keyword evidence="1" id="KW-0472">Membrane</keyword>
<dbReference type="EMBL" id="GBXM01044809">
    <property type="protein sequence ID" value="JAH63768.1"/>
    <property type="molecule type" value="Transcribed_RNA"/>
</dbReference>
<keyword evidence="1" id="KW-1133">Transmembrane helix</keyword>
<feature type="transmembrane region" description="Helical" evidence="1">
    <location>
        <begin position="12"/>
        <end position="34"/>
    </location>
</feature>
<reference evidence="2" key="2">
    <citation type="journal article" date="2015" name="Fish Shellfish Immunol.">
        <title>Early steps in the European eel (Anguilla anguilla)-Vibrio vulnificus interaction in the gills: Role of the RtxA13 toxin.</title>
        <authorList>
            <person name="Callol A."/>
            <person name="Pajuelo D."/>
            <person name="Ebbesson L."/>
            <person name="Teles M."/>
            <person name="MacKenzie S."/>
            <person name="Amaro C."/>
        </authorList>
    </citation>
    <scope>NUCLEOTIDE SEQUENCE</scope>
</reference>
<protein>
    <submittedName>
        <fullName evidence="2">Uncharacterized protein</fullName>
    </submittedName>
</protein>
<reference evidence="2" key="1">
    <citation type="submission" date="2014-11" db="EMBL/GenBank/DDBJ databases">
        <authorList>
            <person name="Amaro Gonzalez C."/>
        </authorList>
    </citation>
    <scope>NUCLEOTIDE SEQUENCE</scope>
</reference>
<sequence>MNCKNINTKKIFYAILTVCYRNIWNSSITMHLFIMQY</sequence>
<organism evidence="2">
    <name type="scientific">Anguilla anguilla</name>
    <name type="common">European freshwater eel</name>
    <name type="synonym">Muraena anguilla</name>
    <dbReference type="NCBI Taxonomy" id="7936"/>
    <lineage>
        <taxon>Eukaryota</taxon>
        <taxon>Metazoa</taxon>
        <taxon>Chordata</taxon>
        <taxon>Craniata</taxon>
        <taxon>Vertebrata</taxon>
        <taxon>Euteleostomi</taxon>
        <taxon>Actinopterygii</taxon>
        <taxon>Neopterygii</taxon>
        <taxon>Teleostei</taxon>
        <taxon>Anguilliformes</taxon>
        <taxon>Anguillidae</taxon>
        <taxon>Anguilla</taxon>
    </lineage>
</organism>
<keyword evidence="1" id="KW-0812">Transmembrane</keyword>
<dbReference type="AlphaFoldDB" id="A0A0E9UFQ8"/>
<name>A0A0E9UFQ8_ANGAN</name>
<proteinExistence type="predicted"/>
<evidence type="ECO:0000256" key="1">
    <source>
        <dbReference type="SAM" id="Phobius"/>
    </source>
</evidence>
<evidence type="ECO:0000313" key="2">
    <source>
        <dbReference type="EMBL" id="JAH63768.1"/>
    </source>
</evidence>